<protein>
    <submittedName>
        <fullName evidence="1">Uncharacterized protein</fullName>
    </submittedName>
</protein>
<sequence length="452" mass="54394">MQVHLRGFAKTQQQNHRVLATYRQRVRRQVLAAGLIRLTQWHRFATAAAWHRWRRVLQADVARMYCVRQRVVARTVVHSWQRWQRLVAHRAELYHRLQWHHADRARQRLRLVVARWRAWATTRRRHLLRALAHLHRSTTHKALTQWKQWLQLRRRARASKAQVLAAWRLVIHIQQRDTMMAAHESGVFKRSALQSWRRNMQLRVNRRQLGFRCLRQFLQRIVFRAWRLLRQSSRCRRHPPTRRRLASCSVYVAFSVTRAQLPGARKLALLLRRRRLQLLRTGWYRWRQRASASQLQDAALFLRLLRNIARLHPPFAATSQWHARRNAQNAQTSWAALIVHFWRFRTAANRPWRRRQALEHQMKTQSHAVAAQKLAYCLAKRDAQQIICRFAQWAATCYLQRRRPRLRSNTAVTRRLAQLKYALRCGKIELCQRYSSLVDFEIEDEGARSRAM</sequence>
<comment type="caution">
    <text evidence="1">The sequence shown here is derived from an EMBL/GenBank/DDBJ whole genome shotgun (WGS) entry which is preliminary data.</text>
</comment>
<reference evidence="1 2" key="1">
    <citation type="journal article" date="2014" name="Genome Biol. Evol.">
        <title>The secreted proteins of Achlya hypogyna and Thraustotheca clavata identify the ancestral oomycete secretome and reveal gene acquisitions by horizontal gene transfer.</title>
        <authorList>
            <person name="Misner I."/>
            <person name="Blouin N."/>
            <person name="Leonard G."/>
            <person name="Richards T.A."/>
            <person name="Lane C.E."/>
        </authorList>
    </citation>
    <scope>NUCLEOTIDE SEQUENCE [LARGE SCALE GENOMIC DNA]</scope>
    <source>
        <strain evidence="1 2">ATCC 48635</strain>
    </source>
</reference>
<evidence type="ECO:0000313" key="2">
    <source>
        <dbReference type="Proteomes" id="UP000243579"/>
    </source>
</evidence>
<dbReference type="AlphaFoldDB" id="A0A1V9YY13"/>
<organism evidence="1 2">
    <name type="scientific">Achlya hypogyna</name>
    <name type="common">Oomycete</name>
    <name type="synonym">Protoachlya hypogyna</name>
    <dbReference type="NCBI Taxonomy" id="1202772"/>
    <lineage>
        <taxon>Eukaryota</taxon>
        <taxon>Sar</taxon>
        <taxon>Stramenopiles</taxon>
        <taxon>Oomycota</taxon>
        <taxon>Saprolegniomycetes</taxon>
        <taxon>Saprolegniales</taxon>
        <taxon>Achlyaceae</taxon>
        <taxon>Achlya</taxon>
    </lineage>
</organism>
<name>A0A1V9YY13_ACHHY</name>
<keyword evidence="2" id="KW-1185">Reference proteome</keyword>
<dbReference type="EMBL" id="JNBR01000599">
    <property type="protein sequence ID" value="OQR90601.1"/>
    <property type="molecule type" value="Genomic_DNA"/>
</dbReference>
<dbReference type="Proteomes" id="UP000243579">
    <property type="component" value="Unassembled WGS sequence"/>
</dbReference>
<accession>A0A1V9YY13</accession>
<gene>
    <name evidence="1" type="ORF">ACHHYP_20212</name>
</gene>
<evidence type="ECO:0000313" key="1">
    <source>
        <dbReference type="EMBL" id="OQR90601.1"/>
    </source>
</evidence>
<proteinExistence type="predicted"/>